<dbReference type="EMBL" id="BAABKC010000045">
    <property type="protein sequence ID" value="GAA5058325.1"/>
    <property type="molecule type" value="Genomic_DNA"/>
</dbReference>
<feature type="transmembrane region" description="Helical" evidence="2">
    <location>
        <begin position="73"/>
        <end position="95"/>
    </location>
</feature>
<evidence type="ECO:0000256" key="1">
    <source>
        <dbReference type="SAM" id="MobiDB-lite"/>
    </source>
</evidence>
<reference evidence="4" key="1">
    <citation type="journal article" date="2019" name="Int. J. Syst. Evol. Microbiol.">
        <title>The Global Catalogue of Microorganisms (GCM) 10K type strain sequencing project: providing services to taxonomists for standard genome sequencing and annotation.</title>
        <authorList>
            <consortium name="The Broad Institute Genomics Platform"/>
            <consortium name="The Broad Institute Genome Sequencing Center for Infectious Disease"/>
            <person name="Wu L."/>
            <person name="Ma J."/>
        </authorList>
    </citation>
    <scope>NUCLEOTIDE SEQUENCE [LARGE SCALE GENOMIC DNA]</scope>
    <source>
        <strain evidence="4">JCM 18410</strain>
    </source>
</reference>
<feature type="region of interest" description="Disordered" evidence="1">
    <location>
        <begin position="44"/>
        <end position="66"/>
    </location>
</feature>
<sequence>MSHLTALVEAAAPDPLGRRLRRALRFPPRPAAARARFCFSGPMTADAQPEDAHPHGDPHGGPPDDPESRGLRLVAVLLGLTVVSGMIDAVSYLGLGHVFTANMTGNVVVLGFAAAGAPGFSIPHTATSLACFLVGALAGGRVAGRYGGVSRRAWARVTLAAEAVLVGASAAVAYAAPGAAATVYALIALTAFAMGLRNATVRKLGVADLTTTVLTMTLTGLASDSRAAGGPGHRSPRRVAAVVAMLLGAALGGWLVLHRDLGTPLLISAAAAGVLAAVTSGRE</sequence>
<comment type="caution">
    <text evidence="3">The sequence shown here is derived from an EMBL/GenBank/DDBJ whole genome shotgun (WGS) entry which is preliminary data.</text>
</comment>
<keyword evidence="2" id="KW-1133">Transmembrane helix</keyword>
<dbReference type="PANTHER" id="PTHR37488">
    <property type="entry name" value="DUF1275 DOMAIN-CONTAINING PROTEIN"/>
    <property type="match status" value="1"/>
</dbReference>
<evidence type="ECO:0000313" key="3">
    <source>
        <dbReference type="EMBL" id="GAA5058325.1"/>
    </source>
</evidence>
<accession>A0ABP9KH62</accession>
<feature type="transmembrane region" description="Helical" evidence="2">
    <location>
        <begin position="107"/>
        <end position="133"/>
    </location>
</feature>
<name>A0ABP9KH62_9ACTN</name>
<dbReference type="PANTHER" id="PTHR37488:SF2">
    <property type="entry name" value="DUF1275 DOMAIN-CONTAINING PROTEIN"/>
    <property type="match status" value="1"/>
</dbReference>
<keyword evidence="2" id="KW-0472">Membrane</keyword>
<protein>
    <recommendedName>
        <fullName evidence="5">DUF1275 domain-containing protein</fullName>
    </recommendedName>
</protein>
<feature type="transmembrane region" description="Helical" evidence="2">
    <location>
        <begin position="179"/>
        <end position="196"/>
    </location>
</feature>
<evidence type="ECO:0008006" key="5">
    <source>
        <dbReference type="Google" id="ProtNLM"/>
    </source>
</evidence>
<feature type="transmembrane region" description="Helical" evidence="2">
    <location>
        <begin position="239"/>
        <end position="257"/>
    </location>
</feature>
<evidence type="ECO:0000313" key="4">
    <source>
        <dbReference type="Proteomes" id="UP001500124"/>
    </source>
</evidence>
<proteinExistence type="predicted"/>
<keyword evidence="2" id="KW-0812">Transmembrane</keyword>
<feature type="transmembrane region" description="Helical" evidence="2">
    <location>
        <begin position="263"/>
        <end position="281"/>
    </location>
</feature>
<evidence type="ECO:0000256" key="2">
    <source>
        <dbReference type="SAM" id="Phobius"/>
    </source>
</evidence>
<dbReference type="Pfam" id="PF06912">
    <property type="entry name" value="DUF1275"/>
    <property type="match status" value="1"/>
</dbReference>
<dbReference type="InterPro" id="IPR010699">
    <property type="entry name" value="DUF1275"/>
</dbReference>
<gene>
    <name evidence="3" type="ORF">GCM10023336_33120</name>
</gene>
<keyword evidence="4" id="KW-1185">Reference proteome</keyword>
<organism evidence="3 4">
    <name type="scientific">Streptomyces similanensis</name>
    <dbReference type="NCBI Taxonomy" id="1274988"/>
    <lineage>
        <taxon>Bacteria</taxon>
        <taxon>Bacillati</taxon>
        <taxon>Actinomycetota</taxon>
        <taxon>Actinomycetes</taxon>
        <taxon>Kitasatosporales</taxon>
        <taxon>Streptomycetaceae</taxon>
        <taxon>Streptomyces</taxon>
    </lineage>
</organism>
<feature type="transmembrane region" description="Helical" evidence="2">
    <location>
        <begin position="153"/>
        <end position="173"/>
    </location>
</feature>
<dbReference type="Proteomes" id="UP001500124">
    <property type="component" value="Unassembled WGS sequence"/>
</dbReference>